<reference evidence="2" key="1">
    <citation type="submission" date="2022-03" db="EMBL/GenBank/DDBJ databases">
        <title>Genomic analyses of argali, domestic sheep and their hybrids provide insights into chromosomal evolution, heterosis and genetic basis of agronomic traits.</title>
        <authorList>
            <person name="Li M."/>
        </authorList>
    </citation>
    <scope>NUCLEOTIDE SEQUENCE</scope>
    <source>
        <strain evidence="2">CAU-MHL-2022a</strain>
        <tissue evidence="2">Skin</tissue>
    </source>
</reference>
<evidence type="ECO:0000256" key="1">
    <source>
        <dbReference type="SAM" id="MobiDB-lite"/>
    </source>
</evidence>
<dbReference type="AlphaFoldDB" id="A0AAD4UR57"/>
<accession>A0AAD4UR57</accession>
<feature type="region of interest" description="Disordered" evidence="1">
    <location>
        <begin position="1"/>
        <end position="34"/>
    </location>
</feature>
<evidence type="ECO:0000313" key="3">
    <source>
        <dbReference type="Proteomes" id="UP001214576"/>
    </source>
</evidence>
<organism evidence="2 3">
    <name type="scientific">Ovis ammon polii</name>
    <dbReference type="NCBI Taxonomy" id="230172"/>
    <lineage>
        <taxon>Eukaryota</taxon>
        <taxon>Metazoa</taxon>
        <taxon>Chordata</taxon>
        <taxon>Craniata</taxon>
        <taxon>Vertebrata</taxon>
        <taxon>Euteleostomi</taxon>
        <taxon>Mammalia</taxon>
        <taxon>Eutheria</taxon>
        <taxon>Laurasiatheria</taxon>
        <taxon>Artiodactyla</taxon>
        <taxon>Ruminantia</taxon>
        <taxon>Pecora</taxon>
        <taxon>Bovidae</taxon>
        <taxon>Caprinae</taxon>
        <taxon>Ovis</taxon>
    </lineage>
</organism>
<dbReference type="Proteomes" id="UP001214576">
    <property type="component" value="Unassembled WGS sequence"/>
</dbReference>
<name>A0AAD4UR57_OVIAM</name>
<comment type="caution">
    <text evidence="2">The sequence shown here is derived from an EMBL/GenBank/DDBJ whole genome shotgun (WGS) entry which is preliminary data.</text>
</comment>
<protein>
    <submittedName>
        <fullName evidence="2">Uncharacterized protein</fullName>
    </submittedName>
</protein>
<gene>
    <name evidence="2" type="ORF">MG293_000945</name>
</gene>
<keyword evidence="3" id="KW-1185">Reference proteome</keyword>
<evidence type="ECO:0000313" key="2">
    <source>
        <dbReference type="EMBL" id="KAI4548615.1"/>
    </source>
</evidence>
<dbReference type="EMBL" id="JAKZEL010000001">
    <property type="protein sequence ID" value="KAI4548615.1"/>
    <property type="molecule type" value="Genomic_DNA"/>
</dbReference>
<proteinExistence type="predicted"/>
<sequence length="227" mass="24700">MNEESGDLPNPGIEPRSPVFQVESSLAKPPPSQIGSKYGCVPSQGLERYTQDRCTENILKSYGFILVIARGELAEIKGDLPDPRIEPMSSVLAGSSPSSYMAFGDLISFISSNWFLDFPGGSDSKVSAYNAGDRGSIPGLGRSSGEGNGNLLQYSCLENPMDGEAWYAMHELYDLMVVSNTVKFGIRNKQATELGEEPLIRLLLLLLSRFSCVRLCVTLCDPIDGNY</sequence>